<dbReference type="EMBL" id="JANVFS010000053">
    <property type="protein sequence ID" value="KAJ4465169.1"/>
    <property type="molecule type" value="Genomic_DNA"/>
</dbReference>
<dbReference type="AlphaFoldDB" id="A0A9W9DDQ0"/>
<organism evidence="2 3">
    <name type="scientific">Lentinula lateritia</name>
    <dbReference type="NCBI Taxonomy" id="40482"/>
    <lineage>
        <taxon>Eukaryota</taxon>
        <taxon>Fungi</taxon>
        <taxon>Dikarya</taxon>
        <taxon>Basidiomycota</taxon>
        <taxon>Agaricomycotina</taxon>
        <taxon>Agaricomycetes</taxon>
        <taxon>Agaricomycetidae</taxon>
        <taxon>Agaricales</taxon>
        <taxon>Marasmiineae</taxon>
        <taxon>Omphalotaceae</taxon>
        <taxon>Lentinula</taxon>
    </lineage>
</organism>
<evidence type="ECO:0000256" key="1">
    <source>
        <dbReference type="SAM" id="Phobius"/>
    </source>
</evidence>
<keyword evidence="1" id="KW-0812">Transmembrane</keyword>
<dbReference type="Proteomes" id="UP001150238">
    <property type="component" value="Unassembled WGS sequence"/>
</dbReference>
<proteinExistence type="predicted"/>
<reference evidence="2" key="2">
    <citation type="journal article" date="2023" name="Proc. Natl. Acad. Sci. U.S.A.">
        <title>A global phylogenomic analysis of the shiitake genus Lentinula.</title>
        <authorList>
            <person name="Sierra-Patev S."/>
            <person name="Min B."/>
            <person name="Naranjo-Ortiz M."/>
            <person name="Looney B."/>
            <person name="Konkel Z."/>
            <person name="Slot J.C."/>
            <person name="Sakamoto Y."/>
            <person name="Steenwyk J.L."/>
            <person name="Rokas A."/>
            <person name="Carro J."/>
            <person name="Camarero S."/>
            <person name="Ferreira P."/>
            <person name="Molpeceres G."/>
            <person name="Ruiz-Duenas F.J."/>
            <person name="Serrano A."/>
            <person name="Henrissat B."/>
            <person name="Drula E."/>
            <person name="Hughes K.W."/>
            <person name="Mata J.L."/>
            <person name="Ishikawa N.K."/>
            <person name="Vargas-Isla R."/>
            <person name="Ushijima S."/>
            <person name="Smith C.A."/>
            <person name="Donoghue J."/>
            <person name="Ahrendt S."/>
            <person name="Andreopoulos W."/>
            <person name="He G."/>
            <person name="LaButti K."/>
            <person name="Lipzen A."/>
            <person name="Ng V."/>
            <person name="Riley R."/>
            <person name="Sandor L."/>
            <person name="Barry K."/>
            <person name="Martinez A.T."/>
            <person name="Xiao Y."/>
            <person name="Gibbons J.G."/>
            <person name="Terashima K."/>
            <person name="Grigoriev I.V."/>
            <person name="Hibbett D."/>
        </authorList>
    </citation>
    <scope>NUCLEOTIDE SEQUENCE</scope>
    <source>
        <strain evidence="2">Sp2 HRB7682 ss15</strain>
    </source>
</reference>
<sequence length="94" mass="10419">MSPYAHVFSCISTSSCLCLYVVVVPLEARRRTTKIYKSRQELNTKVTEKTACLEGAQSYIRSAIIDNPAHVSVTYICFVTSIPETLGLKCLGNE</sequence>
<evidence type="ECO:0000313" key="2">
    <source>
        <dbReference type="EMBL" id="KAJ4465169.1"/>
    </source>
</evidence>
<reference evidence="2" key="1">
    <citation type="submission" date="2022-08" db="EMBL/GenBank/DDBJ databases">
        <authorList>
            <consortium name="DOE Joint Genome Institute"/>
            <person name="Min B."/>
            <person name="Riley R."/>
            <person name="Sierra-Patev S."/>
            <person name="Naranjo-Ortiz M."/>
            <person name="Looney B."/>
            <person name="Konkel Z."/>
            <person name="Slot J.C."/>
            <person name="Sakamoto Y."/>
            <person name="Steenwyk J.L."/>
            <person name="Rokas A."/>
            <person name="Carro J."/>
            <person name="Camarero S."/>
            <person name="Ferreira P."/>
            <person name="Molpeceres G."/>
            <person name="Ruiz-Duenas F.J."/>
            <person name="Serrano A."/>
            <person name="Henrissat B."/>
            <person name="Drula E."/>
            <person name="Hughes K.W."/>
            <person name="Mata J.L."/>
            <person name="Ishikawa N.K."/>
            <person name="Vargas-Isla R."/>
            <person name="Ushijima S."/>
            <person name="Smith C.A."/>
            <person name="Ahrendt S."/>
            <person name="Andreopoulos W."/>
            <person name="He G."/>
            <person name="Labutti K."/>
            <person name="Lipzen A."/>
            <person name="Ng V."/>
            <person name="Sandor L."/>
            <person name="Barry K."/>
            <person name="Martinez A.T."/>
            <person name="Xiao Y."/>
            <person name="Gibbons J.G."/>
            <person name="Terashima K."/>
            <person name="Hibbett D.S."/>
            <person name="Grigoriev I.V."/>
        </authorList>
    </citation>
    <scope>NUCLEOTIDE SEQUENCE</scope>
    <source>
        <strain evidence="2">Sp2 HRB7682 ss15</strain>
    </source>
</reference>
<feature type="transmembrane region" description="Helical" evidence="1">
    <location>
        <begin position="6"/>
        <end position="26"/>
    </location>
</feature>
<protein>
    <submittedName>
        <fullName evidence="2">Uncharacterized protein</fullName>
    </submittedName>
</protein>
<accession>A0A9W9DDQ0</accession>
<evidence type="ECO:0000313" key="3">
    <source>
        <dbReference type="Proteomes" id="UP001150238"/>
    </source>
</evidence>
<gene>
    <name evidence="2" type="ORF">C8J55DRAFT_529090</name>
</gene>
<name>A0A9W9DDQ0_9AGAR</name>
<keyword evidence="1" id="KW-1133">Transmembrane helix</keyword>
<comment type="caution">
    <text evidence="2">The sequence shown here is derived from an EMBL/GenBank/DDBJ whole genome shotgun (WGS) entry which is preliminary data.</text>
</comment>
<keyword evidence="1" id="KW-0472">Membrane</keyword>